<evidence type="ECO:0000313" key="2">
    <source>
        <dbReference type="Proteomes" id="UP000526196"/>
    </source>
</evidence>
<name>A0A7K4NP57_9ARCH</name>
<comment type="caution">
    <text evidence="1">The sequence shown here is derived from an EMBL/GenBank/DDBJ whole genome shotgun (WGS) entry which is preliminary data.</text>
</comment>
<gene>
    <name evidence="1" type="ORF">HX833_01695</name>
</gene>
<dbReference type="Proteomes" id="UP000526196">
    <property type="component" value="Unassembled WGS sequence"/>
</dbReference>
<sequence>MRKIPRPFKMPWGKGMVIDEVSISSQYHEPTIQLLEFDNGYKLLRFCSYSHGRFSRSPLMIDEKDLRRLGKAIVKGKEIRKFVSKLNQ</sequence>
<reference evidence="1 2" key="1">
    <citation type="journal article" date="2019" name="Environ. Microbiol.">
        <title>Genomics insights into ecotype formation of ammonia-oxidizing archaea in the deep ocean.</title>
        <authorList>
            <person name="Wang Y."/>
            <person name="Huang J.M."/>
            <person name="Cui G.J."/>
            <person name="Nunoura T."/>
            <person name="Takaki Y."/>
            <person name="Li W.L."/>
            <person name="Li J."/>
            <person name="Gao Z.M."/>
            <person name="Takai K."/>
            <person name="Zhang A.Q."/>
            <person name="Stepanauskas R."/>
        </authorList>
    </citation>
    <scope>NUCLEOTIDE SEQUENCE [LARGE SCALE GENOMIC DNA]</scope>
    <source>
        <strain evidence="1 2">F20</strain>
    </source>
</reference>
<protein>
    <submittedName>
        <fullName evidence="1">Uncharacterized protein</fullName>
    </submittedName>
</protein>
<accession>A0A7K4NP57</accession>
<proteinExistence type="predicted"/>
<evidence type="ECO:0000313" key="1">
    <source>
        <dbReference type="EMBL" id="NWK04799.1"/>
    </source>
</evidence>
<dbReference type="AlphaFoldDB" id="A0A7K4NP57"/>
<dbReference type="EMBL" id="JACASX010000002">
    <property type="protein sequence ID" value="NWK04799.1"/>
    <property type="molecule type" value="Genomic_DNA"/>
</dbReference>
<organism evidence="1 2">
    <name type="scientific">Marine Group I thaumarchaeote</name>
    <dbReference type="NCBI Taxonomy" id="2511932"/>
    <lineage>
        <taxon>Archaea</taxon>
        <taxon>Nitrososphaerota</taxon>
        <taxon>Marine Group I</taxon>
    </lineage>
</organism>